<dbReference type="InterPro" id="IPR036259">
    <property type="entry name" value="MFS_trans_sf"/>
</dbReference>
<gene>
    <name evidence="2" type="ORF">MEDL_16719</name>
</gene>
<sequence>MKLFGMLYSELLETYDSAAGRTAFINSLQIFIMAAVSPLAGLLSTTYSFRVVTFTGSIIVGLGITISGFTTNPDMLYLTYGIIAGIGFGFVYSPSVTIVNYYFHKKKALANGIVGAASGVSTIVLPVLYRTVFDVYGLHGGLIVLGGFCLNLCVGSVIFKQPELFSKVKNTSVHNSKNFTTSDGILGWLEDMTGTWDASFYFLGGSQVMAAVFAYTGFSYYSKYQTKESHNPGDLILPTDDDKESIPMIE</sequence>
<dbReference type="Gene3D" id="1.20.1250.20">
    <property type="entry name" value="MFS general substrate transporter like domains"/>
    <property type="match status" value="1"/>
</dbReference>
<name>A0A8S3QZI5_MYTED</name>
<dbReference type="GO" id="GO:0022857">
    <property type="term" value="F:transmembrane transporter activity"/>
    <property type="evidence" value="ECO:0007669"/>
    <property type="project" value="InterPro"/>
</dbReference>
<dbReference type="Pfam" id="PF07690">
    <property type="entry name" value="MFS_1"/>
    <property type="match status" value="1"/>
</dbReference>
<organism evidence="2 3">
    <name type="scientific">Mytilus edulis</name>
    <name type="common">Blue mussel</name>
    <dbReference type="NCBI Taxonomy" id="6550"/>
    <lineage>
        <taxon>Eukaryota</taxon>
        <taxon>Metazoa</taxon>
        <taxon>Spiralia</taxon>
        <taxon>Lophotrochozoa</taxon>
        <taxon>Mollusca</taxon>
        <taxon>Bivalvia</taxon>
        <taxon>Autobranchia</taxon>
        <taxon>Pteriomorphia</taxon>
        <taxon>Mytilida</taxon>
        <taxon>Mytiloidea</taxon>
        <taxon>Mytilidae</taxon>
        <taxon>Mytilinae</taxon>
        <taxon>Mytilus</taxon>
    </lineage>
</organism>
<keyword evidence="1" id="KW-0812">Transmembrane</keyword>
<evidence type="ECO:0000313" key="3">
    <source>
        <dbReference type="Proteomes" id="UP000683360"/>
    </source>
</evidence>
<dbReference type="Proteomes" id="UP000683360">
    <property type="component" value="Unassembled WGS sequence"/>
</dbReference>
<feature type="transmembrane region" description="Helical" evidence="1">
    <location>
        <begin position="23"/>
        <end position="44"/>
    </location>
</feature>
<evidence type="ECO:0000313" key="2">
    <source>
        <dbReference type="EMBL" id="CAG2202127.1"/>
    </source>
</evidence>
<keyword evidence="1" id="KW-0472">Membrane</keyword>
<keyword evidence="3" id="KW-1185">Reference proteome</keyword>
<protein>
    <submittedName>
        <fullName evidence="2">Uncharacterized protein</fullName>
    </submittedName>
</protein>
<proteinExistence type="predicted"/>
<accession>A0A8S3QZI5</accession>
<reference evidence="2" key="1">
    <citation type="submission" date="2021-03" db="EMBL/GenBank/DDBJ databases">
        <authorList>
            <person name="Bekaert M."/>
        </authorList>
    </citation>
    <scope>NUCLEOTIDE SEQUENCE</scope>
</reference>
<dbReference type="EMBL" id="CAJPWZ010000877">
    <property type="protein sequence ID" value="CAG2202127.1"/>
    <property type="molecule type" value="Genomic_DNA"/>
</dbReference>
<dbReference type="PANTHER" id="PTHR11360:SF284">
    <property type="entry name" value="EG:103B4.3 PROTEIN-RELATED"/>
    <property type="match status" value="1"/>
</dbReference>
<feature type="transmembrane region" description="Helical" evidence="1">
    <location>
        <begin position="135"/>
        <end position="159"/>
    </location>
</feature>
<dbReference type="InterPro" id="IPR011701">
    <property type="entry name" value="MFS"/>
</dbReference>
<dbReference type="OrthoDB" id="8055603at2759"/>
<dbReference type="SUPFAM" id="SSF103473">
    <property type="entry name" value="MFS general substrate transporter"/>
    <property type="match status" value="1"/>
</dbReference>
<feature type="transmembrane region" description="Helical" evidence="1">
    <location>
        <begin position="51"/>
        <end position="71"/>
    </location>
</feature>
<dbReference type="PANTHER" id="PTHR11360">
    <property type="entry name" value="MONOCARBOXYLATE TRANSPORTER"/>
    <property type="match status" value="1"/>
</dbReference>
<keyword evidence="1" id="KW-1133">Transmembrane helix</keyword>
<feature type="transmembrane region" description="Helical" evidence="1">
    <location>
        <begin position="77"/>
        <end position="102"/>
    </location>
</feature>
<dbReference type="InterPro" id="IPR050327">
    <property type="entry name" value="Proton-linked_MCT"/>
</dbReference>
<evidence type="ECO:0000256" key="1">
    <source>
        <dbReference type="SAM" id="Phobius"/>
    </source>
</evidence>
<dbReference type="AlphaFoldDB" id="A0A8S3QZI5"/>
<feature type="transmembrane region" description="Helical" evidence="1">
    <location>
        <begin position="109"/>
        <end position="129"/>
    </location>
</feature>
<comment type="caution">
    <text evidence="2">The sequence shown here is derived from an EMBL/GenBank/DDBJ whole genome shotgun (WGS) entry which is preliminary data.</text>
</comment>